<comment type="caution">
    <text evidence="2">The sequence shown here is derived from an EMBL/GenBank/DDBJ whole genome shotgun (WGS) entry which is preliminary data.</text>
</comment>
<dbReference type="RefSeq" id="WP_166147058.1">
    <property type="nucleotide sequence ID" value="NZ_JAAOIW010000002.1"/>
</dbReference>
<evidence type="ECO:0000259" key="1">
    <source>
        <dbReference type="Pfam" id="PF07238"/>
    </source>
</evidence>
<evidence type="ECO:0000313" key="3">
    <source>
        <dbReference type="Proteomes" id="UP001165962"/>
    </source>
</evidence>
<gene>
    <name evidence="2" type="ORF">G9U52_05375</name>
</gene>
<dbReference type="Pfam" id="PF07238">
    <property type="entry name" value="PilZ"/>
    <property type="match status" value="1"/>
</dbReference>
<dbReference type="Proteomes" id="UP001165962">
    <property type="component" value="Unassembled WGS sequence"/>
</dbReference>
<dbReference type="SUPFAM" id="SSF141371">
    <property type="entry name" value="PilZ domain-like"/>
    <property type="match status" value="1"/>
</dbReference>
<protein>
    <submittedName>
        <fullName evidence="2">PilZ domain-containing protein</fullName>
    </submittedName>
</protein>
<accession>A0ABX0J1C7</accession>
<feature type="domain" description="PilZ" evidence="1">
    <location>
        <begin position="35"/>
        <end position="101"/>
    </location>
</feature>
<reference evidence="2" key="1">
    <citation type="submission" date="2020-03" db="EMBL/GenBank/DDBJ databases">
        <title>Draft sequencing of Paenibacilllus sp. S3N08.</title>
        <authorList>
            <person name="Kim D.-U."/>
        </authorList>
    </citation>
    <scope>NUCLEOTIDE SEQUENCE</scope>
    <source>
        <strain evidence="2">S3N08</strain>
    </source>
</reference>
<dbReference type="InterPro" id="IPR009875">
    <property type="entry name" value="PilZ_domain"/>
</dbReference>
<sequence>MFTSRRKEAFRYIFNKPLSCVYEIIEINGSAITSKKATAQLIDISRNGCRLEMKLNLNSKANRIQLKMVLKITDKEIPITGYVRWQRSSLSYHSYGILFEKSHDLGATIVEELMKFTKDSKNAPKVG</sequence>
<organism evidence="2 3">
    <name type="scientific">Paenibacillus agricola</name>
    <dbReference type="NCBI Taxonomy" id="2716264"/>
    <lineage>
        <taxon>Bacteria</taxon>
        <taxon>Bacillati</taxon>
        <taxon>Bacillota</taxon>
        <taxon>Bacilli</taxon>
        <taxon>Bacillales</taxon>
        <taxon>Paenibacillaceae</taxon>
        <taxon>Paenibacillus</taxon>
    </lineage>
</organism>
<evidence type="ECO:0000313" key="2">
    <source>
        <dbReference type="EMBL" id="NHN29260.1"/>
    </source>
</evidence>
<name>A0ABX0J1C7_9BACL</name>
<keyword evidence="3" id="KW-1185">Reference proteome</keyword>
<proteinExistence type="predicted"/>
<dbReference type="Gene3D" id="2.40.10.220">
    <property type="entry name" value="predicted glycosyltransferase like domains"/>
    <property type="match status" value="1"/>
</dbReference>
<dbReference type="EMBL" id="JAAOIW010000002">
    <property type="protein sequence ID" value="NHN29260.1"/>
    <property type="molecule type" value="Genomic_DNA"/>
</dbReference>